<name>A0A1I0KEC4_9BACT</name>
<evidence type="ECO:0008006" key="3">
    <source>
        <dbReference type="Google" id="ProtNLM"/>
    </source>
</evidence>
<reference evidence="2" key="1">
    <citation type="submission" date="2016-10" db="EMBL/GenBank/DDBJ databases">
        <authorList>
            <person name="Varghese N."/>
            <person name="Submissions S."/>
        </authorList>
    </citation>
    <scope>NUCLEOTIDE SEQUENCE [LARGE SCALE GENOMIC DNA]</scope>
    <source>
        <strain evidence="2">DSM 16858</strain>
    </source>
</reference>
<evidence type="ECO:0000313" key="1">
    <source>
        <dbReference type="EMBL" id="SEU22774.1"/>
    </source>
</evidence>
<accession>A0A1I0KEC4</accession>
<keyword evidence="2" id="KW-1185">Reference proteome</keyword>
<evidence type="ECO:0000313" key="2">
    <source>
        <dbReference type="Proteomes" id="UP000199181"/>
    </source>
</evidence>
<proteinExistence type="predicted"/>
<dbReference type="EMBL" id="FOIJ01000010">
    <property type="protein sequence ID" value="SEU22774.1"/>
    <property type="molecule type" value="Genomic_DNA"/>
</dbReference>
<dbReference type="Proteomes" id="UP000199181">
    <property type="component" value="Unassembled WGS sequence"/>
</dbReference>
<dbReference type="AlphaFoldDB" id="A0A1I0KEC4"/>
<gene>
    <name evidence="1" type="ORF">SAMN05443639_110170</name>
</gene>
<dbReference type="RefSeq" id="WP_093523095.1">
    <property type="nucleotide sequence ID" value="NZ_FOIJ01000010.1"/>
</dbReference>
<sequence length="135" mass="15031">MSQAGGETLSPILFVRELHFEQILRWNHARKEVLTADILPQTGYILPGKAAGFLYRTDSSVAWIENLVAAPELSREERSVAIDAIVKAVSDEARRLGFKLLLGYTVLDAVVKRAERLGFNHVEGNFQLVALQLQS</sequence>
<organism evidence="1 2">
    <name type="scientific">Stigmatella erecta</name>
    <dbReference type="NCBI Taxonomy" id="83460"/>
    <lineage>
        <taxon>Bacteria</taxon>
        <taxon>Pseudomonadati</taxon>
        <taxon>Myxococcota</taxon>
        <taxon>Myxococcia</taxon>
        <taxon>Myxococcales</taxon>
        <taxon>Cystobacterineae</taxon>
        <taxon>Archangiaceae</taxon>
        <taxon>Stigmatella</taxon>
    </lineage>
</organism>
<protein>
    <recommendedName>
        <fullName evidence="3">N-acetyltransferase domain-containing protein</fullName>
    </recommendedName>
</protein>